<dbReference type="KEGG" id="bpt:Bpet3726"/>
<dbReference type="eggNOG" id="COG0625">
    <property type="taxonomic scope" value="Bacteria"/>
</dbReference>
<dbReference type="Gene3D" id="3.40.30.10">
    <property type="entry name" value="Glutaredoxin"/>
    <property type="match status" value="1"/>
</dbReference>
<dbReference type="SUPFAM" id="SSF52833">
    <property type="entry name" value="Thioredoxin-like"/>
    <property type="match status" value="1"/>
</dbReference>
<feature type="domain" description="GST C-terminal" evidence="5">
    <location>
        <begin position="84"/>
        <end position="204"/>
    </location>
</feature>
<dbReference type="SFLD" id="SFLDG01150">
    <property type="entry name" value="Main.1:_Beta-like"/>
    <property type="match status" value="1"/>
</dbReference>
<dbReference type="InterPro" id="IPR040079">
    <property type="entry name" value="Glutathione_S-Trfase"/>
</dbReference>
<proteinExistence type="inferred from homology"/>
<dbReference type="PANTHER" id="PTHR44051:SF19">
    <property type="entry name" value="DISULFIDE-BOND OXIDOREDUCTASE YFCG"/>
    <property type="match status" value="1"/>
</dbReference>
<evidence type="ECO:0000256" key="1">
    <source>
        <dbReference type="ARBA" id="ARBA00007409"/>
    </source>
</evidence>
<feature type="domain" description="GST N-terminal" evidence="4">
    <location>
        <begin position="1"/>
        <end position="80"/>
    </location>
</feature>
<keyword evidence="2" id="KW-0808">Transferase</keyword>
<keyword evidence="7" id="KW-1185">Reference proteome</keyword>
<evidence type="ECO:0000259" key="4">
    <source>
        <dbReference type="PROSITE" id="PS50404"/>
    </source>
</evidence>
<dbReference type="InterPro" id="IPR010987">
    <property type="entry name" value="Glutathione-S-Trfase_C-like"/>
</dbReference>
<evidence type="ECO:0000256" key="2">
    <source>
        <dbReference type="ARBA" id="ARBA00022679"/>
    </source>
</evidence>
<dbReference type="PROSITE" id="PS50405">
    <property type="entry name" value="GST_CTER"/>
    <property type="match status" value="1"/>
</dbReference>
<dbReference type="Pfam" id="PF00043">
    <property type="entry name" value="GST_C"/>
    <property type="match status" value="1"/>
</dbReference>
<gene>
    <name evidence="6" type="ordered locus">Bpet3726</name>
</gene>
<dbReference type="PROSITE" id="PS50404">
    <property type="entry name" value="GST_NTER"/>
    <property type="match status" value="1"/>
</dbReference>
<comment type="similarity">
    <text evidence="1 3">Belongs to the GST superfamily.</text>
</comment>
<protein>
    <submittedName>
        <fullName evidence="6">Glutathione S-transferase family protein</fullName>
    </submittedName>
</protein>
<dbReference type="SFLD" id="SFLDS00019">
    <property type="entry name" value="Glutathione_Transferase_(cytos"/>
    <property type="match status" value="1"/>
</dbReference>
<dbReference type="InterPro" id="IPR036282">
    <property type="entry name" value="Glutathione-S-Trfase_C_sf"/>
</dbReference>
<dbReference type="CDD" id="cd03047">
    <property type="entry name" value="GST_N_2"/>
    <property type="match status" value="1"/>
</dbReference>
<evidence type="ECO:0000313" key="6">
    <source>
        <dbReference type="EMBL" id="CAP44069.1"/>
    </source>
</evidence>
<dbReference type="EMBL" id="AM902716">
    <property type="protein sequence ID" value="CAP44069.1"/>
    <property type="molecule type" value="Genomic_DNA"/>
</dbReference>
<dbReference type="STRING" id="94624.Bpet3726"/>
<name>A9I2K1_BORPD</name>
<evidence type="ECO:0000256" key="3">
    <source>
        <dbReference type="RuleBase" id="RU003494"/>
    </source>
</evidence>
<dbReference type="InterPro" id="IPR004046">
    <property type="entry name" value="GST_C"/>
</dbReference>
<dbReference type="InterPro" id="IPR036249">
    <property type="entry name" value="Thioredoxin-like_sf"/>
</dbReference>
<dbReference type="Proteomes" id="UP000001225">
    <property type="component" value="Chromosome"/>
</dbReference>
<dbReference type="SFLD" id="SFLDG00358">
    <property type="entry name" value="Main_(cytGST)"/>
    <property type="match status" value="1"/>
</dbReference>
<organism evidence="6 7">
    <name type="scientific">Bordetella petrii (strain ATCC BAA-461 / DSM 12804 / CCUG 43448 / CIP 107267 / Se-1111R)</name>
    <dbReference type="NCBI Taxonomy" id="340100"/>
    <lineage>
        <taxon>Bacteria</taxon>
        <taxon>Pseudomonadati</taxon>
        <taxon>Pseudomonadota</taxon>
        <taxon>Betaproteobacteria</taxon>
        <taxon>Burkholderiales</taxon>
        <taxon>Alcaligenaceae</taxon>
        <taxon>Bordetella</taxon>
    </lineage>
</organism>
<dbReference type="InterPro" id="IPR004045">
    <property type="entry name" value="Glutathione_S-Trfase_N"/>
</dbReference>
<dbReference type="Gene3D" id="1.20.1050.10">
    <property type="match status" value="1"/>
</dbReference>
<dbReference type="GO" id="GO:0016740">
    <property type="term" value="F:transferase activity"/>
    <property type="evidence" value="ECO:0007669"/>
    <property type="project" value="UniProtKB-KW"/>
</dbReference>
<dbReference type="AlphaFoldDB" id="A9I2K1"/>
<dbReference type="Pfam" id="PF02798">
    <property type="entry name" value="GST_N"/>
    <property type="match status" value="1"/>
</dbReference>
<sequence length="204" mass="22930">MKVLGRLSSHNVQKVMWCAAELGVPVERIDVGGKFGGNKESAYLKLNPNGVVPTLIDRDTVVWESNTILRYLCNTTSGTLYPAAAPERSEVERWMDWQLTTLVSGMVPLFQSLVRTPKEQQQPEQIARHRDVSAAAMQIVDARLAHTHYLAGDAFTLADICIGPSVYRWFALPIVREEFTGLKRWYDAVARRPAFREQVMVGLS</sequence>
<reference evidence="6 7" key="1">
    <citation type="journal article" date="2008" name="BMC Genomics">
        <title>The missing link: Bordetella petrii is endowed with both the metabolic versatility of environmental bacteria and virulence traits of pathogenic Bordetellae.</title>
        <authorList>
            <person name="Gross R."/>
            <person name="Guzman C.A."/>
            <person name="Sebaihia M."/>
            <person name="Martins Dos Santos V.A."/>
            <person name="Pieper D.H."/>
            <person name="Koebnik R."/>
            <person name="Lechner M."/>
            <person name="Bartels D."/>
            <person name="Buhrmester J."/>
            <person name="Choudhuri J.V."/>
            <person name="Ebensen T."/>
            <person name="Gaigalat L."/>
            <person name="Herrmann S."/>
            <person name="Khachane A.N."/>
            <person name="Larisch C."/>
            <person name="Link S."/>
            <person name="Linke B."/>
            <person name="Meyer F."/>
            <person name="Mormann S."/>
            <person name="Nakunst D."/>
            <person name="Rueckert C."/>
            <person name="Schneiker-Bekel S."/>
            <person name="Schulze K."/>
            <person name="Vorhoelter F.J."/>
            <person name="Yevsa T."/>
            <person name="Engle J.T."/>
            <person name="Goldman W.E."/>
            <person name="Puehler A."/>
            <person name="Goebel U.B."/>
            <person name="Goesmann A."/>
            <person name="Bloecker H."/>
            <person name="Kaiser O."/>
            <person name="Martinez-Arias R."/>
        </authorList>
    </citation>
    <scope>NUCLEOTIDE SEQUENCE [LARGE SCALE GENOMIC DNA]</scope>
    <source>
        <strain evidence="7">ATCC BAA-461 / DSM 12804 / CCUG 43448 / CIP 107267 / Se-1111R</strain>
    </source>
</reference>
<dbReference type="FunFam" id="3.40.30.10:FF:000039">
    <property type="entry name" value="Glutathione S-transferase domain"/>
    <property type="match status" value="1"/>
</dbReference>
<evidence type="ECO:0000313" key="7">
    <source>
        <dbReference type="Proteomes" id="UP000001225"/>
    </source>
</evidence>
<evidence type="ECO:0000259" key="5">
    <source>
        <dbReference type="PROSITE" id="PS50405"/>
    </source>
</evidence>
<accession>A9I2K1</accession>
<dbReference type="PANTHER" id="PTHR44051">
    <property type="entry name" value="GLUTATHIONE S-TRANSFERASE-RELATED"/>
    <property type="match status" value="1"/>
</dbReference>
<dbReference type="SUPFAM" id="SSF47616">
    <property type="entry name" value="GST C-terminal domain-like"/>
    <property type="match status" value="1"/>
</dbReference>